<sequence>MITSMGFFDSNSKPHVSAREFHDMRARLSSKEFTEEEIDRTAMIFRADLDEPESTQTGIDASEVDRGIAWMRTNAQVHRISSEKISTLEKLLKEKL</sequence>
<dbReference type="Proteomes" id="UP000229236">
    <property type="component" value="Unassembled WGS sequence"/>
</dbReference>
<organism evidence="1 2">
    <name type="scientific">Candidatus Yonathbacteria bacterium CG_4_9_14_0_8_um_filter_46_47</name>
    <dbReference type="NCBI Taxonomy" id="1975106"/>
    <lineage>
        <taxon>Bacteria</taxon>
        <taxon>Candidatus Yonathiibacteriota</taxon>
    </lineage>
</organism>
<reference evidence="2" key="1">
    <citation type="submission" date="2017-09" db="EMBL/GenBank/DDBJ databases">
        <title>Depth-based differentiation of microbial function through sediment-hosted aquifers and enrichment of novel symbionts in the deep terrestrial subsurface.</title>
        <authorList>
            <person name="Probst A.J."/>
            <person name="Ladd B."/>
            <person name="Jarett J.K."/>
            <person name="Geller-Mcgrath D.E."/>
            <person name="Sieber C.M.K."/>
            <person name="Emerson J.B."/>
            <person name="Anantharaman K."/>
            <person name="Thomas B.C."/>
            <person name="Malmstrom R."/>
            <person name="Stieglmeier M."/>
            <person name="Klingl A."/>
            <person name="Woyke T."/>
            <person name="Ryan C.M."/>
            <person name="Banfield J.F."/>
        </authorList>
    </citation>
    <scope>NUCLEOTIDE SEQUENCE [LARGE SCALE GENOMIC DNA]</scope>
</reference>
<dbReference type="EMBL" id="PFTM01000056">
    <property type="protein sequence ID" value="PJB82613.1"/>
    <property type="molecule type" value="Genomic_DNA"/>
</dbReference>
<dbReference type="AlphaFoldDB" id="A0A2M8D6K2"/>
<comment type="caution">
    <text evidence="1">The sequence shown here is derived from an EMBL/GenBank/DDBJ whole genome shotgun (WGS) entry which is preliminary data.</text>
</comment>
<proteinExistence type="predicted"/>
<gene>
    <name evidence="1" type="ORF">CO088_03120</name>
</gene>
<evidence type="ECO:0000313" key="2">
    <source>
        <dbReference type="Proteomes" id="UP000229236"/>
    </source>
</evidence>
<name>A0A2M8D6K2_9BACT</name>
<evidence type="ECO:0000313" key="1">
    <source>
        <dbReference type="EMBL" id="PJB82613.1"/>
    </source>
</evidence>
<accession>A0A2M8D6K2</accession>
<protein>
    <submittedName>
        <fullName evidence="1">Uncharacterized protein</fullName>
    </submittedName>
</protein>